<feature type="region of interest" description="Disordered" evidence="3">
    <location>
        <begin position="1"/>
        <end position="35"/>
    </location>
</feature>
<dbReference type="GO" id="GO:0052706">
    <property type="term" value="F:L-histidine N(alpha)-methyltransferase activity"/>
    <property type="evidence" value="ECO:0007669"/>
    <property type="project" value="UniProtKB-EC"/>
</dbReference>
<evidence type="ECO:0000259" key="4">
    <source>
        <dbReference type="Pfam" id="PF10017"/>
    </source>
</evidence>
<reference evidence="6" key="2">
    <citation type="submission" date="2025-08" db="UniProtKB">
        <authorList>
            <consortium name="RefSeq"/>
        </authorList>
    </citation>
    <scope>IDENTIFICATION</scope>
</reference>
<dbReference type="Gene3D" id="3.40.50.150">
    <property type="entry name" value="Vaccinia Virus protein VP39"/>
    <property type="match status" value="1"/>
</dbReference>
<dbReference type="InterPro" id="IPR029063">
    <property type="entry name" value="SAM-dependent_MTases_sf"/>
</dbReference>
<dbReference type="PIRSF" id="PIRSF018005">
    <property type="entry name" value="UCP018005"/>
    <property type="match status" value="1"/>
</dbReference>
<feature type="domain" description="Histidine-specific methyltransferase SAM-dependent" evidence="4">
    <location>
        <begin position="50"/>
        <end position="348"/>
    </location>
</feature>
<gene>
    <name evidence="6" type="primary">egtD</name>
</gene>
<dbReference type="AlphaFoldDB" id="A0A9U5H1G7"/>
<dbReference type="Pfam" id="PF10017">
    <property type="entry name" value="Methyltransf_33"/>
    <property type="match status" value="1"/>
</dbReference>
<dbReference type="InterPro" id="IPR035094">
    <property type="entry name" value="EgtD"/>
</dbReference>
<dbReference type="InterPro" id="IPR017804">
    <property type="entry name" value="MeTrfase_EgtD-like"/>
</dbReference>
<dbReference type="PANTHER" id="PTHR43397:SF1">
    <property type="entry name" value="ERGOTHIONEINE BIOSYNTHESIS PROTEIN 1"/>
    <property type="match status" value="1"/>
</dbReference>
<proteinExistence type="predicted"/>
<dbReference type="Proteomes" id="UP000675920">
    <property type="component" value="Unplaced"/>
</dbReference>
<protein>
    <submittedName>
        <fullName evidence="6">L-histidine N(Alpha)-methyltransferase</fullName>
        <ecNumber evidence="6">2.1.1.44</ecNumber>
    </submittedName>
</protein>
<reference evidence="6" key="1">
    <citation type="journal article" date="2010" name="J. Am. Chem. Soc.">
        <title>In vitro reconstitution of Mycobacterial ergothioneine biosynthesis.</title>
        <authorList>
            <person name="Seebeck F.P."/>
        </authorList>
    </citation>
    <scope>NUCLEOTIDE SEQUENCE</scope>
</reference>
<feature type="compositionally biased region" description="Pro residues" evidence="3">
    <location>
        <begin position="14"/>
        <end position="23"/>
    </location>
</feature>
<keyword evidence="2" id="KW-0808">Transferase</keyword>
<dbReference type="InterPro" id="IPR019257">
    <property type="entry name" value="MeTrfase_dom"/>
</dbReference>
<evidence type="ECO:0000313" key="6">
    <source>
        <dbReference type="RefSeq" id="WP_245591366.1"/>
    </source>
</evidence>
<dbReference type="GO" id="GO:0032259">
    <property type="term" value="P:methylation"/>
    <property type="evidence" value="ECO:0007669"/>
    <property type="project" value="UniProtKB-KW"/>
</dbReference>
<dbReference type="EC" id="2.1.1.44" evidence="6"/>
<dbReference type="NCBIfam" id="TIGR03438">
    <property type="entry name" value="egtD_ergothio"/>
    <property type="match status" value="1"/>
</dbReference>
<keyword evidence="1" id="KW-0489">Methyltransferase</keyword>
<evidence type="ECO:0000256" key="3">
    <source>
        <dbReference type="SAM" id="MobiDB-lite"/>
    </source>
</evidence>
<accession>A0A9U5H1G7</accession>
<keyword evidence="5" id="KW-1185">Reference proteome</keyword>
<organism evidence="5 6">
    <name type="scientific">Derxia gummosa DSM 723</name>
    <dbReference type="NCBI Taxonomy" id="1121388"/>
    <lineage>
        <taxon>Bacteria</taxon>
        <taxon>Pseudomonadati</taxon>
        <taxon>Pseudomonadota</taxon>
        <taxon>Betaproteobacteria</taxon>
        <taxon>Burkholderiales</taxon>
        <taxon>Alcaligenaceae</taxon>
        <taxon>Derxia</taxon>
    </lineage>
</organism>
<evidence type="ECO:0000256" key="2">
    <source>
        <dbReference type="ARBA" id="ARBA00022679"/>
    </source>
</evidence>
<dbReference type="PANTHER" id="PTHR43397">
    <property type="entry name" value="ERGOTHIONEINE BIOSYNTHESIS PROTEIN 1"/>
    <property type="match status" value="1"/>
</dbReference>
<dbReference type="InterPro" id="IPR051128">
    <property type="entry name" value="EgtD_Methyltrsf_superfamily"/>
</dbReference>
<dbReference type="SUPFAM" id="SSF53335">
    <property type="entry name" value="S-adenosyl-L-methionine-dependent methyltransferases"/>
    <property type="match status" value="1"/>
</dbReference>
<name>A0A9U5H1G7_9BURK</name>
<evidence type="ECO:0000256" key="1">
    <source>
        <dbReference type="ARBA" id="ARBA00022603"/>
    </source>
</evidence>
<dbReference type="RefSeq" id="WP_245591366.1">
    <property type="nucleotide sequence ID" value="NZ_AXWS01000014.1"/>
</dbReference>
<sequence>MQPTALSQRDALPAFPPAPPGAEPPRLRSVRSPSRPRLMSLATLDPARLADELDAGLSSRPACVSPKFLYDELGSRLFDAITALPEYYPTRVEGRILAAHRDEICRALGAGRSLIDLGAGDCRKAEALFGCLAPRQYVALDISLGYLAGALRRLARDWPAIDVIGLGVDLAADFRLPADIAPERRLFFYPGSSIGNFTPEAAVTLLARLRDQAGDDGRLLLGADLVKPAPRLEAAYDDPLGVTAAFNRNLLLHANRLLGADFDASDWRHLARWNPQQSRIDMYLEARRDQEVSWRGRSHFYPLGTRIHTESSHKYRPDDLDRLLAAAGWHLADAWFDEARQFAVVHARAA</sequence>
<evidence type="ECO:0000313" key="5">
    <source>
        <dbReference type="Proteomes" id="UP000675920"/>
    </source>
</evidence>